<dbReference type="InterPro" id="IPR001471">
    <property type="entry name" value="AP2/ERF_dom"/>
</dbReference>
<evidence type="ECO:0000313" key="8">
    <source>
        <dbReference type="EMBL" id="CAK7341237.1"/>
    </source>
</evidence>
<dbReference type="PROSITE" id="PS51032">
    <property type="entry name" value="AP2_ERF"/>
    <property type="match status" value="1"/>
</dbReference>
<dbReference type="Proteomes" id="UP001314170">
    <property type="component" value="Unassembled WGS sequence"/>
</dbReference>
<dbReference type="PANTHER" id="PTHR31241">
    <property type="entry name" value="DEHYDRATION-RESPONSIVE ELEMENT-BINDING PROTEIN 2C"/>
    <property type="match status" value="1"/>
</dbReference>
<keyword evidence="4" id="KW-0804">Transcription</keyword>
<dbReference type="GO" id="GO:0006950">
    <property type="term" value="P:response to stress"/>
    <property type="evidence" value="ECO:0007669"/>
    <property type="project" value="TreeGrafter"/>
</dbReference>
<evidence type="ECO:0000256" key="1">
    <source>
        <dbReference type="ARBA" id="ARBA00004123"/>
    </source>
</evidence>
<evidence type="ECO:0000259" key="7">
    <source>
        <dbReference type="PROSITE" id="PS51032"/>
    </source>
</evidence>
<evidence type="ECO:0000256" key="2">
    <source>
        <dbReference type="ARBA" id="ARBA00023015"/>
    </source>
</evidence>
<dbReference type="PANTHER" id="PTHR31241:SF81">
    <property type="entry name" value="AP2_ERF DOMAIN-CONTAINING PROTEIN"/>
    <property type="match status" value="1"/>
</dbReference>
<comment type="caution">
    <text evidence="8">The sequence shown here is derived from an EMBL/GenBank/DDBJ whole genome shotgun (WGS) entry which is preliminary data.</text>
</comment>
<sequence length="211" mass="22577">MGRSRKGCMKGKGGPENAQCTYRGVRQRTWGKWVAEIREPTRGTRIWLGTFKTSLDAARAYDQAAIKLYGPSAALNLPHDHMPDIPLNSNMISTGLESSTCHLQDATVCSQDVGAGVTSGPIGASCLAVSETTISSQGSARDMDNINGRFWETTSCSDLVVGGERLYSPELPLENDLLEVNGVGVPLGGLNMGSGEGFSGCWDGFQDPWNF</sequence>
<protein>
    <recommendedName>
        <fullName evidence="7">AP2/ERF domain-containing protein</fullName>
    </recommendedName>
</protein>
<dbReference type="GO" id="GO:0045893">
    <property type="term" value="P:positive regulation of DNA-templated transcription"/>
    <property type="evidence" value="ECO:0007669"/>
    <property type="project" value="TreeGrafter"/>
</dbReference>
<evidence type="ECO:0000256" key="3">
    <source>
        <dbReference type="ARBA" id="ARBA00023125"/>
    </source>
</evidence>
<organism evidence="8 9">
    <name type="scientific">Dovyalis caffra</name>
    <dbReference type="NCBI Taxonomy" id="77055"/>
    <lineage>
        <taxon>Eukaryota</taxon>
        <taxon>Viridiplantae</taxon>
        <taxon>Streptophyta</taxon>
        <taxon>Embryophyta</taxon>
        <taxon>Tracheophyta</taxon>
        <taxon>Spermatophyta</taxon>
        <taxon>Magnoliopsida</taxon>
        <taxon>eudicotyledons</taxon>
        <taxon>Gunneridae</taxon>
        <taxon>Pentapetalae</taxon>
        <taxon>rosids</taxon>
        <taxon>fabids</taxon>
        <taxon>Malpighiales</taxon>
        <taxon>Salicaceae</taxon>
        <taxon>Flacourtieae</taxon>
        <taxon>Dovyalis</taxon>
    </lineage>
</organism>
<dbReference type="Gene3D" id="3.30.730.10">
    <property type="entry name" value="AP2/ERF domain"/>
    <property type="match status" value="1"/>
</dbReference>
<evidence type="ECO:0000256" key="4">
    <source>
        <dbReference type="ARBA" id="ARBA00023163"/>
    </source>
</evidence>
<keyword evidence="5" id="KW-0539">Nucleus</keyword>
<evidence type="ECO:0000256" key="6">
    <source>
        <dbReference type="ARBA" id="ARBA00024343"/>
    </source>
</evidence>
<dbReference type="GO" id="GO:0000976">
    <property type="term" value="F:transcription cis-regulatory region binding"/>
    <property type="evidence" value="ECO:0007669"/>
    <property type="project" value="TreeGrafter"/>
</dbReference>
<dbReference type="EMBL" id="CAWUPB010001160">
    <property type="protein sequence ID" value="CAK7341237.1"/>
    <property type="molecule type" value="Genomic_DNA"/>
</dbReference>
<dbReference type="SMART" id="SM00380">
    <property type="entry name" value="AP2"/>
    <property type="match status" value="1"/>
</dbReference>
<dbReference type="InterPro" id="IPR036955">
    <property type="entry name" value="AP2/ERF_dom_sf"/>
</dbReference>
<feature type="domain" description="AP2/ERF" evidence="7">
    <location>
        <begin position="21"/>
        <end position="78"/>
    </location>
</feature>
<dbReference type="CDD" id="cd00018">
    <property type="entry name" value="AP2"/>
    <property type="match status" value="1"/>
</dbReference>
<proteinExistence type="inferred from homology"/>
<dbReference type="FunFam" id="3.30.730.10:FF:000001">
    <property type="entry name" value="Ethylene-responsive transcription factor 2"/>
    <property type="match status" value="1"/>
</dbReference>
<dbReference type="GO" id="GO:0003700">
    <property type="term" value="F:DNA-binding transcription factor activity"/>
    <property type="evidence" value="ECO:0007669"/>
    <property type="project" value="InterPro"/>
</dbReference>
<evidence type="ECO:0000313" key="9">
    <source>
        <dbReference type="Proteomes" id="UP001314170"/>
    </source>
</evidence>
<dbReference type="SUPFAM" id="SSF54171">
    <property type="entry name" value="DNA-binding domain"/>
    <property type="match status" value="1"/>
</dbReference>
<evidence type="ECO:0000256" key="5">
    <source>
        <dbReference type="ARBA" id="ARBA00023242"/>
    </source>
</evidence>
<dbReference type="PRINTS" id="PR00367">
    <property type="entry name" value="ETHRSPELEMNT"/>
</dbReference>
<dbReference type="GO" id="GO:0005634">
    <property type="term" value="C:nucleus"/>
    <property type="evidence" value="ECO:0007669"/>
    <property type="project" value="UniProtKB-SubCell"/>
</dbReference>
<comment type="subcellular location">
    <subcellularLocation>
        <location evidence="1">Nucleus</location>
    </subcellularLocation>
</comment>
<reference evidence="8 9" key="1">
    <citation type="submission" date="2024-01" db="EMBL/GenBank/DDBJ databases">
        <authorList>
            <person name="Waweru B."/>
        </authorList>
    </citation>
    <scope>NUCLEOTIDE SEQUENCE [LARGE SCALE GENOMIC DNA]</scope>
</reference>
<name>A0AAV1RZ52_9ROSI</name>
<keyword evidence="2" id="KW-0805">Transcription regulation</keyword>
<accession>A0AAV1RZ52</accession>
<comment type="similarity">
    <text evidence="6">Belongs to the AP2/ERF transcription factor family. ERF subfamily.</text>
</comment>
<gene>
    <name evidence="8" type="ORF">DCAF_LOCUS16183</name>
</gene>
<dbReference type="Pfam" id="PF00847">
    <property type="entry name" value="AP2"/>
    <property type="match status" value="1"/>
</dbReference>
<dbReference type="InterPro" id="IPR016177">
    <property type="entry name" value="DNA-bd_dom_sf"/>
</dbReference>
<dbReference type="AlphaFoldDB" id="A0AAV1RZ52"/>
<keyword evidence="9" id="KW-1185">Reference proteome</keyword>
<keyword evidence="3" id="KW-0238">DNA-binding</keyword>